<evidence type="ECO:0000256" key="3">
    <source>
        <dbReference type="ARBA" id="ARBA00022801"/>
    </source>
</evidence>
<reference evidence="8 9" key="1">
    <citation type="submission" date="2019-04" db="EMBL/GenBank/DDBJ databases">
        <authorList>
            <person name="Van Vliet M D."/>
        </authorList>
    </citation>
    <scope>NUCLEOTIDE SEQUENCE [LARGE SCALE GENOMIC DNA]</scope>
    <source>
        <strain evidence="8 9">F21</strain>
    </source>
</reference>
<dbReference type="Gene3D" id="2.160.20.10">
    <property type="entry name" value="Single-stranded right-handed beta-helix, Pectin lyase-like"/>
    <property type="match status" value="1"/>
</dbReference>
<feature type="domain" description="Sulfatase N-terminal" evidence="6">
    <location>
        <begin position="26"/>
        <end position="334"/>
    </location>
</feature>
<dbReference type="Gene3D" id="3.40.720.10">
    <property type="entry name" value="Alkaline Phosphatase, subunit A"/>
    <property type="match status" value="2"/>
</dbReference>
<proteinExistence type="inferred from homology"/>
<dbReference type="InterPro" id="IPR050738">
    <property type="entry name" value="Sulfatase"/>
</dbReference>
<evidence type="ECO:0000256" key="5">
    <source>
        <dbReference type="SAM" id="MobiDB-lite"/>
    </source>
</evidence>
<evidence type="ECO:0000256" key="1">
    <source>
        <dbReference type="ARBA" id="ARBA00008779"/>
    </source>
</evidence>
<dbReference type="GO" id="GO:0046872">
    <property type="term" value="F:metal ion binding"/>
    <property type="evidence" value="ECO:0007669"/>
    <property type="project" value="UniProtKB-KW"/>
</dbReference>
<dbReference type="Pfam" id="PF13229">
    <property type="entry name" value="Beta_helix"/>
    <property type="match status" value="1"/>
</dbReference>
<dbReference type="InterPro" id="IPR024607">
    <property type="entry name" value="Sulfatase_CS"/>
</dbReference>
<dbReference type="InterPro" id="IPR012334">
    <property type="entry name" value="Pectin_lyas_fold"/>
</dbReference>
<dbReference type="RefSeq" id="WP_136061442.1">
    <property type="nucleotide sequence ID" value="NZ_CAAHFH010000001.1"/>
</dbReference>
<gene>
    <name evidence="8" type="primary">atsA_179</name>
    <name evidence="8" type="ORF">SCARR_02046</name>
</gene>
<dbReference type="SUPFAM" id="SSF51126">
    <property type="entry name" value="Pectin lyase-like"/>
    <property type="match status" value="1"/>
</dbReference>
<sequence>MNTQHFQGAAVAAMIGLTMAASADQRNILVVIADDIGLDSLSRWNSDTSASFPPVPSIEALAERGITFTQAYANPTCSPTRAAILTGRNGWRTGVLSPNSSDLPDGEVTLPELFAEQQLNYELASFGKWHLGGGDRGPNDIGGWPHFSGSLGGSLGSESQPRTYYNWTKVVDGVSTSLTDAYATSENVTDAVDWIDEQGTNNWFAWIGFNAAHTPFHKPPANLYTSSLPVGAPTNNPRPHFEAMIESMDTEMGRLLAGIDTNETTIIFLGDNGTDVAVIQPPYDITGRAKGTLYEGGTHVPMIVAGPDVVNGGRTNDSVVHCADLFATILELAGGTLPASGGEDSRSLVPIFGNQTFAPSNDWILVESDALLGNTTSGRAIRNDQYKLIRMVGRADKFYDMSVDELESTNLLNGSLTAAEQAVYDTFSAQLDGWVKAEVVVHVDAGNTGGPWDGASWTSAYTTVQAGIDAASSAGGGAVWVAEGIYLPTTDTDRAASFTMAGDVDLYGGFSGTETNLVQRDPSVYVSVLSGDIGVSGVDADNSYHVLIGASDATLDGFTIRDGQSDGARQNQHGGGLYCVDEISPTVIQCTFTENYAGEGAGVYAYNASSSDFTDCEFSANTANRGGALLLRNGCSGIFSNCTFTSNVAAWAGGAIYADYGSSPTFTDCTFSTNSTTGKGGAFFTDDLASQVGISSPVFVDCSFTGNSATYRGGGIYNFDGSETSVSGSTFTGNSAGIGGGAIANDLNSELTLSGVTYSGNSSTSGEADVDSDLTSVVH</sequence>
<evidence type="ECO:0000313" key="8">
    <source>
        <dbReference type="EMBL" id="VGO19986.1"/>
    </source>
</evidence>
<dbReference type="Pfam" id="PF00884">
    <property type="entry name" value="Sulfatase"/>
    <property type="match status" value="1"/>
</dbReference>
<keyword evidence="2" id="KW-0479">Metal-binding</keyword>
<protein>
    <submittedName>
        <fullName evidence="8">Arylsulfatase</fullName>
    </submittedName>
</protein>
<dbReference type="EMBL" id="CAAHFH010000001">
    <property type="protein sequence ID" value="VGO19986.1"/>
    <property type="molecule type" value="Genomic_DNA"/>
</dbReference>
<dbReference type="Proteomes" id="UP000346198">
    <property type="component" value="Unassembled WGS sequence"/>
</dbReference>
<dbReference type="InterPro" id="IPR000917">
    <property type="entry name" value="Sulfatase_N"/>
</dbReference>
<name>A0A6C2ULC1_9BACT</name>
<evidence type="ECO:0000259" key="6">
    <source>
        <dbReference type="Pfam" id="PF00884"/>
    </source>
</evidence>
<dbReference type="PANTHER" id="PTHR42693">
    <property type="entry name" value="ARYLSULFATASE FAMILY MEMBER"/>
    <property type="match status" value="1"/>
</dbReference>
<keyword evidence="3" id="KW-0378">Hydrolase</keyword>
<dbReference type="PANTHER" id="PTHR42693:SF53">
    <property type="entry name" value="ENDO-4-O-SULFATASE"/>
    <property type="match status" value="1"/>
</dbReference>
<dbReference type="AlphaFoldDB" id="A0A6C2ULC1"/>
<evidence type="ECO:0000256" key="2">
    <source>
        <dbReference type="ARBA" id="ARBA00022723"/>
    </source>
</evidence>
<evidence type="ECO:0000313" key="9">
    <source>
        <dbReference type="Proteomes" id="UP000346198"/>
    </source>
</evidence>
<organism evidence="8 9">
    <name type="scientific">Pontiella sulfatireligans</name>
    <dbReference type="NCBI Taxonomy" id="2750658"/>
    <lineage>
        <taxon>Bacteria</taxon>
        <taxon>Pseudomonadati</taxon>
        <taxon>Kiritimatiellota</taxon>
        <taxon>Kiritimatiellia</taxon>
        <taxon>Kiritimatiellales</taxon>
        <taxon>Pontiellaceae</taxon>
        <taxon>Pontiella</taxon>
    </lineage>
</organism>
<dbReference type="InterPro" id="IPR039448">
    <property type="entry name" value="Beta_helix"/>
</dbReference>
<dbReference type="InterPro" id="IPR011050">
    <property type="entry name" value="Pectin_lyase_fold/virulence"/>
</dbReference>
<keyword evidence="4" id="KW-0106">Calcium</keyword>
<dbReference type="InterPro" id="IPR017850">
    <property type="entry name" value="Alkaline_phosphatase_core_sf"/>
</dbReference>
<dbReference type="PROSITE" id="PS00523">
    <property type="entry name" value="SULFATASE_1"/>
    <property type="match status" value="1"/>
</dbReference>
<keyword evidence="9" id="KW-1185">Reference proteome</keyword>
<dbReference type="GO" id="GO:0004065">
    <property type="term" value="F:arylsulfatase activity"/>
    <property type="evidence" value="ECO:0007669"/>
    <property type="project" value="TreeGrafter"/>
</dbReference>
<dbReference type="SUPFAM" id="SSF53649">
    <property type="entry name" value="Alkaline phosphatase-like"/>
    <property type="match status" value="1"/>
</dbReference>
<feature type="domain" description="Right handed beta helix" evidence="7">
    <location>
        <begin position="578"/>
        <end position="738"/>
    </location>
</feature>
<evidence type="ECO:0000259" key="7">
    <source>
        <dbReference type="Pfam" id="PF13229"/>
    </source>
</evidence>
<comment type="similarity">
    <text evidence="1">Belongs to the sulfatase family.</text>
</comment>
<evidence type="ECO:0000256" key="4">
    <source>
        <dbReference type="ARBA" id="ARBA00022837"/>
    </source>
</evidence>
<accession>A0A6C2ULC1</accession>
<feature type="region of interest" description="Disordered" evidence="5">
    <location>
        <begin position="758"/>
        <end position="779"/>
    </location>
</feature>